<dbReference type="OrthoDB" id="10031169at2759"/>
<evidence type="ECO:0000256" key="12">
    <source>
        <dbReference type="SAM" id="MobiDB-lite"/>
    </source>
</evidence>
<organism evidence="17 18">
    <name type="scientific">Fusarium heterosporum</name>
    <dbReference type="NCBI Taxonomy" id="42747"/>
    <lineage>
        <taxon>Eukaryota</taxon>
        <taxon>Fungi</taxon>
        <taxon>Dikarya</taxon>
        <taxon>Ascomycota</taxon>
        <taxon>Pezizomycotina</taxon>
        <taxon>Sordariomycetes</taxon>
        <taxon>Hypocreomycetidae</taxon>
        <taxon>Hypocreales</taxon>
        <taxon>Nectriaceae</taxon>
        <taxon>Fusarium</taxon>
        <taxon>Fusarium heterosporum species complex</taxon>
    </lineage>
</organism>
<dbReference type="Pfam" id="PF01433">
    <property type="entry name" value="Peptidase_M1"/>
    <property type="match status" value="1"/>
</dbReference>
<dbReference type="InterPro" id="IPR001930">
    <property type="entry name" value="Peptidase_M1"/>
</dbReference>
<dbReference type="GO" id="GO:0043171">
    <property type="term" value="P:peptide catabolic process"/>
    <property type="evidence" value="ECO:0007669"/>
    <property type="project" value="TreeGrafter"/>
</dbReference>
<evidence type="ECO:0000256" key="6">
    <source>
        <dbReference type="ARBA" id="ARBA00022833"/>
    </source>
</evidence>
<gene>
    <name evidence="17" type="ORF">FHETE_4445</name>
</gene>
<dbReference type="InterPro" id="IPR045357">
    <property type="entry name" value="Aminopeptidase_N-like_N"/>
</dbReference>
<evidence type="ECO:0000256" key="1">
    <source>
        <dbReference type="ARBA" id="ARBA00010136"/>
    </source>
</evidence>
<dbReference type="SUPFAM" id="SSF51197">
    <property type="entry name" value="Clavaminate synthase-like"/>
    <property type="match status" value="1"/>
</dbReference>
<evidence type="ECO:0000256" key="11">
    <source>
        <dbReference type="PIRSR" id="PIRSR634016-4"/>
    </source>
</evidence>
<dbReference type="InterPro" id="IPR034016">
    <property type="entry name" value="M1_APN-typ"/>
</dbReference>
<sequence>MPSAAPETVLGDSIIGGHAESRPRLSEPLTYTGSLDAIPQLDVTPVIGREYNGLQIRDLLKWDETHIRDLAVTISQRGVVFLKNQDVTPEEMKDFMLRLTEVAGCPASSGLHVHPLTEEGSELGDQISVISSEKQKKGGGLTHQLSDVSRYASAGWHSDITFEKVPSDYAMLKIHTLPATGGDTLWASGYEIYDRLSDPMKKFLEGLTATHDASFFHDEARRLGNPIRKDIRGSPLNQGENLISVHPLIRTNPVTGWKSVFVNKGFTKRINGLSKDESDVLLAYLFNLVTQNHDAQVRFRWSKNDCAIWDNRSTFHCATYDYEAARAGDRECLSGFKERQALWSFDRAILVPCRFICSVVQAFFNGKRKRKGWVADEIFRSHLNVKNDRSAIEFQGHDLLSAYKYSMRALCISSSLRRTLRLPSAPAVTRSSSALAIGGYKAETRPFHSGPLPRISSRARASSHPSASSATTSSRPLHTSQLRSFFLSSSTTAPLSRPTPHQLLRDSKLTSSFIRQQQRNCSCRRAMLRNGSDVASASLDIRRGREVLPKNVKPLHYDLTLEPNFETFKYEGTVVIDFDVVEDSTSIALNTVDLEIHETLVEANDATISSSPTLDYNKDTQTTTITFDKTIPAGQKARLTQRFTGTLNDDMAGFYRSSYKDEQGNTKYIATTQFEATDARRAFPCLDEPALKATFSVTLIADKDLVCLGNMDVASEKEVDSKVTGKKSKAITYNKTPIMSTYLLAFIIGDLKHYETNNFRVPIRVWCTPDQNLDHAVFSAELGARTLDFYEQQFGSKYPLPKMDMVAIPDFAAGAMENWGLITYRVVDLLLDEKTSSAVTKKRVAEVVQHELAHQWFGNLVTMDFWDGLWLKEGFATWMSWYSSNAFYPEWRIWEGYVTEDLRSALGLDSLRSSHPIEVPVKRADEVNQIFDAISYEKGSCVLRMISKYLGEDVFLKGIRIYLDRHAYGNTETTDLWAALSEASGKDVERVADIWTKKVGYPVVAVTEDQSKGTIHVKQNRFLRTADVKPEEDEVLYPVFLNLRSKDGIQEDLALNTREADFKVSDFDFFKVNSGHSGIYRTSYSSERLQKLGQNAKAGLLGVEDRAGMIADAGALAAAGYQKTSGLLSLLQGFDSEDEFIVWDEITLRVGSLRDAWVFEDDDVNKALKAFQKDLVSKKANEIGWDITDNDDFTAQRFKALMFGKAAIVEDEPTKKAAFDLFDKFINGDRDALQPNLRSSVFAVVLSYGGEKEYNAILKEYETAKQSSERNTALRSLGFAKDPSLIERTLKYTLSDNVKTQDIYMPLSALRAHKEGILALWGWVKDNWDVLTKRLPPGMSLLGDMVAISTSSFTQADQVSDVKSFFEEKGTKGFDLELAQSLDSVKAKQNWLARDKEDVKQWLRDNKYL</sequence>
<dbReference type="PANTHER" id="PTHR11533">
    <property type="entry name" value="PROTEASE M1 ZINC METALLOPROTEASE"/>
    <property type="match status" value="1"/>
</dbReference>
<dbReference type="CDD" id="cd09601">
    <property type="entry name" value="M1_APN-Q_like"/>
    <property type="match status" value="1"/>
</dbReference>
<evidence type="ECO:0000259" key="15">
    <source>
        <dbReference type="Pfam" id="PF11838"/>
    </source>
</evidence>
<dbReference type="GO" id="GO:0016491">
    <property type="term" value="F:oxidoreductase activity"/>
    <property type="evidence" value="ECO:0007669"/>
    <property type="project" value="UniProtKB-KW"/>
</dbReference>
<keyword evidence="6 10" id="KW-0862">Zinc</keyword>
<dbReference type="EMBL" id="JAAGWQ010000075">
    <property type="protein sequence ID" value="KAF5670538.1"/>
    <property type="molecule type" value="Genomic_DNA"/>
</dbReference>
<dbReference type="GO" id="GO:0042277">
    <property type="term" value="F:peptide binding"/>
    <property type="evidence" value="ECO:0007669"/>
    <property type="project" value="TreeGrafter"/>
</dbReference>
<evidence type="ECO:0000259" key="16">
    <source>
        <dbReference type="Pfam" id="PF17900"/>
    </source>
</evidence>
<dbReference type="InterPro" id="IPR042098">
    <property type="entry name" value="TauD-like_sf"/>
</dbReference>
<name>A0A8H5TIA2_FUSHE</name>
<evidence type="ECO:0000259" key="13">
    <source>
        <dbReference type="Pfam" id="PF01433"/>
    </source>
</evidence>
<reference evidence="17 18" key="1">
    <citation type="submission" date="2020-05" db="EMBL/GenBank/DDBJ databases">
        <title>Identification and distribution of gene clusters putatively required for synthesis of sphingolipid metabolism inhibitors in phylogenetically diverse species of the filamentous fungus Fusarium.</title>
        <authorList>
            <person name="Kim H.-S."/>
            <person name="Busman M."/>
            <person name="Brown D.W."/>
            <person name="Divon H."/>
            <person name="Uhlig S."/>
            <person name="Proctor R.H."/>
        </authorList>
    </citation>
    <scope>NUCLEOTIDE SEQUENCE [LARGE SCALE GENOMIC DNA]</scope>
    <source>
        <strain evidence="17 18">NRRL 20693</strain>
    </source>
</reference>
<dbReference type="PRINTS" id="PR00756">
    <property type="entry name" value="ALADIPTASE"/>
</dbReference>
<proteinExistence type="inferred from homology"/>
<dbReference type="InterPro" id="IPR027268">
    <property type="entry name" value="Peptidase_M4/M1_CTD_sf"/>
</dbReference>
<evidence type="ECO:0000256" key="5">
    <source>
        <dbReference type="ARBA" id="ARBA00022801"/>
    </source>
</evidence>
<feature type="domain" description="ERAP1-like C-terminal" evidence="15">
    <location>
        <begin position="1069"/>
        <end position="1387"/>
    </location>
</feature>
<feature type="domain" description="TauD/TfdA-like" evidence="14">
    <location>
        <begin position="43"/>
        <end position="324"/>
    </location>
</feature>
<feature type="binding site" evidence="10">
    <location>
        <position position="854"/>
    </location>
    <ligand>
        <name>Zn(2+)</name>
        <dbReference type="ChEBI" id="CHEBI:29105"/>
        <note>catalytic</note>
    </ligand>
</feature>
<dbReference type="InterPro" id="IPR003819">
    <property type="entry name" value="TauD/TfdA-like"/>
</dbReference>
<dbReference type="InterPro" id="IPR014782">
    <property type="entry name" value="Peptidase_M1_dom"/>
</dbReference>
<evidence type="ECO:0000313" key="18">
    <source>
        <dbReference type="Proteomes" id="UP000567885"/>
    </source>
</evidence>
<accession>A0A8H5TIA2</accession>
<feature type="active site" description="Proton acceptor" evidence="9">
    <location>
        <position position="851"/>
    </location>
</feature>
<dbReference type="GO" id="GO:0070006">
    <property type="term" value="F:metalloaminopeptidase activity"/>
    <property type="evidence" value="ECO:0007669"/>
    <property type="project" value="TreeGrafter"/>
</dbReference>
<comment type="cofactor">
    <cofactor evidence="10">
        <name>Zn(2+)</name>
        <dbReference type="ChEBI" id="CHEBI:29105"/>
    </cofactor>
    <text evidence="10">Binds 1 zinc ion per subunit.</text>
</comment>
<dbReference type="SUPFAM" id="SSF55486">
    <property type="entry name" value="Metalloproteases ('zincins'), catalytic domain"/>
    <property type="match status" value="1"/>
</dbReference>
<evidence type="ECO:0000259" key="14">
    <source>
        <dbReference type="Pfam" id="PF02668"/>
    </source>
</evidence>
<feature type="domain" description="Aminopeptidase N-like N-terminal" evidence="16">
    <location>
        <begin position="553"/>
        <end position="743"/>
    </location>
</feature>
<dbReference type="Pfam" id="PF11838">
    <property type="entry name" value="ERAP1_C"/>
    <property type="match status" value="1"/>
</dbReference>
<dbReference type="SUPFAM" id="SSF63737">
    <property type="entry name" value="Leukotriene A4 hydrolase N-terminal domain"/>
    <property type="match status" value="1"/>
</dbReference>
<evidence type="ECO:0000256" key="10">
    <source>
        <dbReference type="PIRSR" id="PIRSR634016-3"/>
    </source>
</evidence>
<dbReference type="InterPro" id="IPR024571">
    <property type="entry name" value="ERAP1-like_C_dom"/>
</dbReference>
<dbReference type="FunFam" id="2.60.40.1730:FF:000002">
    <property type="entry name" value="Aminopeptidase"/>
    <property type="match status" value="1"/>
</dbReference>
<feature type="region of interest" description="Disordered" evidence="12">
    <location>
        <begin position="1"/>
        <end position="25"/>
    </location>
</feature>
<dbReference type="GO" id="GO:0008270">
    <property type="term" value="F:zinc ion binding"/>
    <property type="evidence" value="ECO:0007669"/>
    <property type="project" value="InterPro"/>
</dbReference>
<dbReference type="GO" id="GO:0005737">
    <property type="term" value="C:cytoplasm"/>
    <property type="evidence" value="ECO:0007669"/>
    <property type="project" value="TreeGrafter"/>
</dbReference>
<dbReference type="Gene3D" id="2.60.40.1910">
    <property type="match status" value="1"/>
</dbReference>
<protein>
    <submittedName>
        <fullName evidence="17">Aminopeptidase</fullName>
    </submittedName>
</protein>
<dbReference type="FunFam" id="1.25.50.20:FF:000002">
    <property type="entry name" value="Aminopeptidase"/>
    <property type="match status" value="1"/>
</dbReference>
<dbReference type="InterPro" id="IPR042097">
    <property type="entry name" value="Aminopeptidase_N-like_N_sf"/>
</dbReference>
<evidence type="ECO:0000256" key="8">
    <source>
        <dbReference type="ARBA" id="ARBA00023049"/>
    </source>
</evidence>
<dbReference type="Pfam" id="PF17900">
    <property type="entry name" value="Peptidase_M1_N"/>
    <property type="match status" value="1"/>
</dbReference>
<evidence type="ECO:0000313" key="17">
    <source>
        <dbReference type="EMBL" id="KAF5670538.1"/>
    </source>
</evidence>
<feature type="binding site" evidence="10">
    <location>
        <position position="873"/>
    </location>
    <ligand>
        <name>Zn(2+)</name>
        <dbReference type="ChEBI" id="CHEBI:29105"/>
        <note>catalytic</note>
    </ligand>
</feature>
<evidence type="ECO:0000256" key="7">
    <source>
        <dbReference type="ARBA" id="ARBA00023002"/>
    </source>
</evidence>
<keyword evidence="5" id="KW-0378">Hydrolase</keyword>
<keyword evidence="18" id="KW-1185">Reference proteome</keyword>
<keyword evidence="7" id="KW-0560">Oxidoreductase</keyword>
<dbReference type="Gene3D" id="3.60.130.10">
    <property type="entry name" value="Clavaminate synthase-like"/>
    <property type="match status" value="1"/>
</dbReference>
<feature type="region of interest" description="Disordered" evidence="12">
    <location>
        <begin position="445"/>
        <end position="477"/>
    </location>
</feature>
<keyword evidence="3" id="KW-0645">Protease</keyword>
<evidence type="ECO:0000256" key="2">
    <source>
        <dbReference type="ARBA" id="ARBA00022438"/>
    </source>
</evidence>
<dbReference type="FunFam" id="3.60.130.10:FF:000005">
    <property type="entry name" value="TfdA family taurine dioxygenase"/>
    <property type="match status" value="1"/>
</dbReference>
<dbReference type="GO" id="GO:0006508">
    <property type="term" value="P:proteolysis"/>
    <property type="evidence" value="ECO:0007669"/>
    <property type="project" value="UniProtKB-KW"/>
</dbReference>
<feature type="compositionally biased region" description="Low complexity" evidence="12">
    <location>
        <begin position="451"/>
        <end position="476"/>
    </location>
</feature>
<dbReference type="Gene3D" id="1.25.50.20">
    <property type="match status" value="1"/>
</dbReference>
<dbReference type="FunFam" id="1.10.390.10:FF:000001">
    <property type="entry name" value="Aminopeptidase"/>
    <property type="match status" value="1"/>
</dbReference>
<dbReference type="Gene3D" id="1.10.390.10">
    <property type="entry name" value="Neutral Protease Domain 2"/>
    <property type="match status" value="1"/>
</dbReference>
<feature type="binding site" evidence="10">
    <location>
        <position position="850"/>
    </location>
    <ligand>
        <name>Zn(2+)</name>
        <dbReference type="ChEBI" id="CHEBI:29105"/>
        <note>catalytic</note>
    </ligand>
</feature>
<feature type="site" description="Transition state stabilizer" evidence="11">
    <location>
        <position position="936"/>
    </location>
</feature>
<dbReference type="Pfam" id="PF02668">
    <property type="entry name" value="TauD"/>
    <property type="match status" value="1"/>
</dbReference>
<evidence type="ECO:0000256" key="9">
    <source>
        <dbReference type="PIRSR" id="PIRSR634016-1"/>
    </source>
</evidence>
<keyword evidence="2 17" id="KW-0031">Aminopeptidase</keyword>
<feature type="domain" description="Peptidase M1 membrane alanine aminopeptidase" evidence="13">
    <location>
        <begin position="778"/>
        <end position="995"/>
    </location>
</feature>
<dbReference type="GO" id="GO:0016020">
    <property type="term" value="C:membrane"/>
    <property type="evidence" value="ECO:0007669"/>
    <property type="project" value="TreeGrafter"/>
</dbReference>
<comment type="similarity">
    <text evidence="1">Belongs to the peptidase M1 family.</text>
</comment>
<dbReference type="Proteomes" id="UP000567885">
    <property type="component" value="Unassembled WGS sequence"/>
</dbReference>
<comment type="caution">
    <text evidence="17">The sequence shown here is derived from an EMBL/GenBank/DDBJ whole genome shotgun (WGS) entry which is preliminary data.</text>
</comment>
<dbReference type="FunFam" id="2.60.40.1910:FF:000004">
    <property type="entry name" value="Aminopeptidase"/>
    <property type="match status" value="1"/>
</dbReference>
<keyword evidence="4 10" id="KW-0479">Metal-binding</keyword>
<dbReference type="InterPro" id="IPR050344">
    <property type="entry name" value="Peptidase_M1_aminopeptidases"/>
</dbReference>
<evidence type="ECO:0000256" key="3">
    <source>
        <dbReference type="ARBA" id="ARBA00022670"/>
    </source>
</evidence>
<dbReference type="Gene3D" id="2.60.40.1730">
    <property type="entry name" value="tricorn interacting facor f3 domain"/>
    <property type="match status" value="1"/>
</dbReference>
<dbReference type="PANTHER" id="PTHR11533:SF174">
    <property type="entry name" value="PUROMYCIN-SENSITIVE AMINOPEPTIDASE-RELATED"/>
    <property type="match status" value="1"/>
</dbReference>
<keyword evidence="8" id="KW-0482">Metalloprotease</keyword>
<evidence type="ECO:0000256" key="4">
    <source>
        <dbReference type="ARBA" id="ARBA00022723"/>
    </source>
</evidence>